<protein>
    <submittedName>
        <fullName evidence="2">Uncharacterized protein</fullName>
    </submittedName>
</protein>
<sequence>MLDFFVWRWWYVASFLVVLGISYLLSVLLLRFTRRFFVKNSDLIIFSTSTLFIVTTLLSWAFAIDLFIKIPYQPIEFIGQPFWIPNILLGVILVVFASKQIKKWRDDIKTSTVPRLFTAVLSWILLIVAVGLLVYTRADYYSNQWEHRIVTYLASHLNKPEMCEGINPYNNWRSICVLSSLGVTNPESTDQCNYFAVQGRTDRVDCIVAKAIRNDTPGLCNEFLNEDVYG</sequence>
<dbReference type="AlphaFoldDB" id="A0A2M7IP28"/>
<feature type="transmembrane region" description="Helical" evidence="1">
    <location>
        <begin position="6"/>
        <end position="30"/>
    </location>
</feature>
<name>A0A2M7IP28_9BACT</name>
<keyword evidence="1" id="KW-0472">Membrane</keyword>
<proteinExistence type="predicted"/>
<dbReference type="Proteomes" id="UP000230837">
    <property type="component" value="Unassembled WGS sequence"/>
</dbReference>
<gene>
    <name evidence="2" type="ORF">COZ82_01810</name>
</gene>
<feature type="transmembrane region" description="Helical" evidence="1">
    <location>
        <begin position="42"/>
        <end position="62"/>
    </location>
</feature>
<keyword evidence="1" id="KW-1133">Transmembrane helix</keyword>
<organism evidence="2 3">
    <name type="scientific">Candidatus Kaiserbacteria bacterium CG_4_8_14_3_um_filter_38_9</name>
    <dbReference type="NCBI Taxonomy" id="1974599"/>
    <lineage>
        <taxon>Bacteria</taxon>
        <taxon>Candidatus Kaiseribacteriota</taxon>
    </lineage>
</organism>
<feature type="transmembrane region" description="Helical" evidence="1">
    <location>
        <begin position="113"/>
        <end position="135"/>
    </location>
</feature>
<comment type="caution">
    <text evidence="2">The sequence shown here is derived from an EMBL/GenBank/DDBJ whole genome shotgun (WGS) entry which is preliminary data.</text>
</comment>
<evidence type="ECO:0000256" key="1">
    <source>
        <dbReference type="SAM" id="Phobius"/>
    </source>
</evidence>
<keyword evidence="1" id="KW-0812">Transmembrane</keyword>
<feature type="transmembrane region" description="Helical" evidence="1">
    <location>
        <begin position="82"/>
        <end position="101"/>
    </location>
</feature>
<dbReference type="EMBL" id="PFHR01000099">
    <property type="protein sequence ID" value="PIW97025.1"/>
    <property type="molecule type" value="Genomic_DNA"/>
</dbReference>
<evidence type="ECO:0000313" key="3">
    <source>
        <dbReference type="Proteomes" id="UP000230837"/>
    </source>
</evidence>
<reference evidence="3" key="1">
    <citation type="submission" date="2017-09" db="EMBL/GenBank/DDBJ databases">
        <title>Depth-based differentiation of microbial function through sediment-hosted aquifers and enrichment of novel symbionts in the deep terrestrial subsurface.</title>
        <authorList>
            <person name="Probst A.J."/>
            <person name="Ladd B."/>
            <person name="Jarett J.K."/>
            <person name="Geller-Mcgrath D.E."/>
            <person name="Sieber C.M.K."/>
            <person name="Emerson J.B."/>
            <person name="Anantharaman K."/>
            <person name="Thomas B.C."/>
            <person name="Malmstrom R."/>
            <person name="Stieglmeier M."/>
            <person name="Klingl A."/>
            <person name="Woyke T."/>
            <person name="Ryan C.M."/>
            <person name="Banfield J.F."/>
        </authorList>
    </citation>
    <scope>NUCLEOTIDE SEQUENCE [LARGE SCALE GENOMIC DNA]</scope>
</reference>
<evidence type="ECO:0000313" key="2">
    <source>
        <dbReference type="EMBL" id="PIW97025.1"/>
    </source>
</evidence>
<accession>A0A2M7IP28</accession>